<dbReference type="Proteomes" id="UP000053555">
    <property type="component" value="Unassembled WGS sequence"/>
</dbReference>
<dbReference type="EC" id="2.5.1.84" evidence="1"/>
<accession>A0A0B2R1A1</accession>
<organism evidence="1">
    <name type="scientific">Glycine soja</name>
    <name type="common">Wild soybean</name>
    <dbReference type="NCBI Taxonomy" id="3848"/>
    <lineage>
        <taxon>Eukaryota</taxon>
        <taxon>Viridiplantae</taxon>
        <taxon>Streptophyta</taxon>
        <taxon>Embryophyta</taxon>
        <taxon>Tracheophyta</taxon>
        <taxon>Spermatophyta</taxon>
        <taxon>Magnoliopsida</taxon>
        <taxon>eudicotyledons</taxon>
        <taxon>Gunneridae</taxon>
        <taxon>Pentapetalae</taxon>
        <taxon>rosids</taxon>
        <taxon>fabids</taxon>
        <taxon>Fabales</taxon>
        <taxon>Fabaceae</taxon>
        <taxon>Papilionoideae</taxon>
        <taxon>50 kb inversion clade</taxon>
        <taxon>NPAAA clade</taxon>
        <taxon>indigoferoid/millettioid clade</taxon>
        <taxon>Phaseoleae</taxon>
        <taxon>Glycine</taxon>
        <taxon>Glycine subgen. Soja</taxon>
    </lineage>
</organism>
<dbReference type="CDD" id="cd09272">
    <property type="entry name" value="RNase_HI_RT_Ty1"/>
    <property type="match status" value="1"/>
</dbReference>
<dbReference type="PANTHER" id="PTHR11439:SF470">
    <property type="entry name" value="CYSTEINE-RICH RLK (RECEPTOR-LIKE PROTEIN KINASE) 8"/>
    <property type="match status" value="1"/>
</dbReference>
<name>A0A0B2R1A1_GLYSO</name>
<sequence>PYTNHMHVANMLLRYLKHTSGQGILFRANSDTKLHAYVDANWGSCTESRRSTTDFCIFLGNSLVSWKAKRQKIVNRSSAEAEYRSSASVSTTIHIASNPIFHERTKHLEIDLHFVREKVSQGILKFIHVRKYHQLADIFTKALPRNTF</sequence>
<gene>
    <name evidence="1" type="ORF">glysoja_025147</name>
</gene>
<dbReference type="PANTHER" id="PTHR11439">
    <property type="entry name" value="GAG-POL-RELATED RETROTRANSPOSON"/>
    <property type="match status" value="1"/>
</dbReference>
<keyword evidence="1" id="KW-0808">Transferase</keyword>
<dbReference type="EMBL" id="KN654116">
    <property type="protein sequence ID" value="KHN26049.1"/>
    <property type="molecule type" value="Genomic_DNA"/>
</dbReference>
<evidence type="ECO:0000313" key="1">
    <source>
        <dbReference type="EMBL" id="KHN26049.1"/>
    </source>
</evidence>
<proteinExistence type="predicted"/>
<protein>
    <submittedName>
        <fullName evidence="1">Retrovirus-related Pol polyprotein from transposon TNT 1-94</fullName>
        <ecNumber evidence="1">2.5.1.84</ecNumber>
    </submittedName>
</protein>
<reference evidence="1" key="1">
    <citation type="submission" date="2014-07" db="EMBL/GenBank/DDBJ databases">
        <title>Identification of a novel salt tolerance gene in wild soybean by whole-genome sequencing.</title>
        <authorList>
            <person name="Lam H.-M."/>
            <person name="Qi X."/>
            <person name="Li M.-W."/>
            <person name="Liu X."/>
            <person name="Xie M."/>
            <person name="Ni M."/>
            <person name="Xu X."/>
        </authorList>
    </citation>
    <scope>NUCLEOTIDE SEQUENCE [LARGE SCALE GENOMIC DNA]</scope>
    <source>
        <tissue evidence="1">Root</tissue>
    </source>
</reference>
<dbReference type="GO" id="GO:0052923">
    <property type="term" value="F:all-trans-nonaprenyl-diphosphate synthase (geranyl-diphosphate specific) activity"/>
    <property type="evidence" value="ECO:0007669"/>
    <property type="project" value="UniProtKB-EC"/>
</dbReference>
<feature type="non-terminal residue" evidence="1">
    <location>
        <position position="148"/>
    </location>
</feature>
<feature type="non-terminal residue" evidence="1">
    <location>
        <position position="1"/>
    </location>
</feature>
<dbReference type="AlphaFoldDB" id="A0A0B2R1A1"/>